<keyword evidence="2" id="KW-0732">Signal</keyword>
<evidence type="ECO:0000256" key="1">
    <source>
        <dbReference type="ARBA" id="ARBA00006987"/>
    </source>
</evidence>
<dbReference type="InterPro" id="IPR005064">
    <property type="entry name" value="BUG"/>
</dbReference>
<organism evidence="3 4">
    <name type="scientific">Comamonas testosteroni TK102</name>
    <dbReference type="NCBI Taxonomy" id="1392005"/>
    <lineage>
        <taxon>Bacteria</taxon>
        <taxon>Pseudomonadati</taxon>
        <taxon>Pseudomonadota</taxon>
        <taxon>Betaproteobacteria</taxon>
        <taxon>Burkholderiales</taxon>
        <taxon>Comamonadaceae</taxon>
        <taxon>Comamonas</taxon>
    </lineage>
</organism>
<dbReference type="Gene3D" id="3.40.190.150">
    <property type="entry name" value="Bordetella uptake gene, domain 1"/>
    <property type="match status" value="1"/>
</dbReference>
<comment type="similarity">
    <text evidence="1">Belongs to the UPF0065 (bug) family.</text>
</comment>
<reference evidence="3 4" key="1">
    <citation type="journal article" date="2014" name="Genome Announc.">
        <title>Complete Genome Sequence of Polychlorinated Biphenyl Degrader Comamonas testosteroni TK102 (NBRC 109938).</title>
        <authorList>
            <person name="Fukuda K."/>
            <person name="Hosoyama A."/>
            <person name="Tsuchikane K."/>
            <person name="Ohji S."/>
            <person name="Yamazoe A."/>
            <person name="Fujita N."/>
            <person name="Shintani M."/>
            <person name="Kimbara K."/>
        </authorList>
    </citation>
    <scope>NUCLEOTIDE SEQUENCE [LARGE SCALE GENOMIC DNA]</scope>
    <source>
        <strain evidence="3">TK102</strain>
    </source>
</reference>
<feature type="chain" id="PRO_5001715937" evidence="2">
    <location>
        <begin position="28"/>
        <end position="329"/>
    </location>
</feature>
<sequence>MTTFRRALVTCLTVAPLIAAIPQSARADAAAGYPSKPVRIVVPYTAGGFNDTLARVVGRKLQDAWGQPFVVDNRPGGGTVIGTESGLKAAPDGYTLTIASFPTVVNQYLYKKLPYDTNKDIAPIIVAGATPNLLVVRADSPFKSMKDLITAAKKEPGRFNYASAGNGTSLHLAMEYFKSVVGINLTNIPYKGSAPMITDLLGGQVDVMFDNFPNAQPHVKAGKMRALAITSATRSPAFPDVPTVAEQGYSGFEVSPWYGFIAPAATPRPILEKLNAEINKILAMPDVKAVFDAQGVTVIGGSLRDFESHFRAQSSKWAPVIRTANISLD</sequence>
<evidence type="ECO:0000313" key="3">
    <source>
        <dbReference type="EMBL" id="AIJ45735.1"/>
    </source>
</evidence>
<dbReference type="AlphaFoldDB" id="A0A076PPX6"/>
<dbReference type="Gene3D" id="3.40.190.10">
    <property type="entry name" value="Periplasmic binding protein-like II"/>
    <property type="match status" value="1"/>
</dbReference>
<dbReference type="RefSeq" id="WP_043371470.1">
    <property type="nucleotide sequence ID" value="NZ_CP006704.1"/>
</dbReference>
<gene>
    <name evidence="3" type="ORF">O987_07945</name>
</gene>
<dbReference type="KEGG" id="ctes:O987_07945"/>
<dbReference type="Pfam" id="PF03401">
    <property type="entry name" value="TctC"/>
    <property type="match status" value="1"/>
</dbReference>
<accession>A0A076PPX6</accession>
<evidence type="ECO:0000313" key="4">
    <source>
        <dbReference type="Proteomes" id="UP000028782"/>
    </source>
</evidence>
<dbReference type="PIRSF" id="PIRSF017082">
    <property type="entry name" value="YflP"/>
    <property type="match status" value="1"/>
</dbReference>
<proteinExistence type="inferred from homology"/>
<protein>
    <submittedName>
        <fullName evidence="3">MFS transporter</fullName>
    </submittedName>
</protein>
<dbReference type="PANTHER" id="PTHR42928">
    <property type="entry name" value="TRICARBOXYLATE-BINDING PROTEIN"/>
    <property type="match status" value="1"/>
</dbReference>
<dbReference type="EMBL" id="CP006704">
    <property type="protein sequence ID" value="AIJ45735.1"/>
    <property type="molecule type" value="Genomic_DNA"/>
</dbReference>
<dbReference type="SUPFAM" id="SSF53850">
    <property type="entry name" value="Periplasmic binding protein-like II"/>
    <property type="match status" value="1"/>
</dbReference>
<dbReference type="PANTHER" id="PTHR42928:SF5">
    <property type="entry name" value="BLR1237 PROTEIN"/>
    <property type="match status" value="1"/>
</dbReference>
<feature type="signal peptide" evidence="2">
    <location>
        <begin position="1"/>
        <end position="27"/>
    </location>
</feature>
<dbReference type="HOGENOM" id="CLU_045683_0_0_4"/>
<dbReference type="Proteomes" id="UP000028782">
    <property type="component" value="Chromosome"/>
</dbReference>
<name>A0A076PPX6_COMTE</name>
<dbReference type="InterPro" id="IPR042100">
    <property type="entry name" value="Bug_dom1"/>
</dbReference>
<evidence type="ECO:0000256" key="2">
    <source>
        <dbReference type="SAM" id="SignalP"/>
    </source>
</evidence>
<dbReference type="CDD" id="cd13578">
    <property type="entry name" value="PBP2_Bug27"/>
    <property type="match status" value="1"/>
</dbReference>